<proteinExistence type="predicted"/>
<evidence type="ECO:0000313" key="1">
    <source>
        <dbReference type="EMBL" id="KAG8634128.1"/>
    </source>
</evidence>
<dbReference type="Proteomes" id="UP000091857">
    <property type="component" value="Chromosome 17"/>
</dbReference>
<dbReference type="EMBL" id="CM004403">
    <property type="protein sequence ID" value="KAG8634128.1"/>
    <property type="molecule type" value="Genomic_DNA"/>
</dbReference>
<comment type="caution">
    <text evidence="1">The sequence shown here is derived from an EMBL/GenBank/DDBJ whole genome shotgun (WGS) entry which is preliminary data.</text>
</comment>
<reference evidence="2" key="1">
    <citation type="journal article" date="2016" name="Nat. Biotechnol.">
        <title>Sequencing wild and cultivated cassava and related species reveals extensive interspecific hybridization and genetic diversity.</title>
        <authorList>
            <person name="Bredeson J.V."/>
            <person name="Lyons J.B."/>
            <person name="Prochnik S.E."/>
            <person name="Wu G.A."/>
            <person name="Ha C.M."/>
            <person name="Edsinger-Gonzales E."/>
            <person name="Grimwood J."/>
            <person name="Schmutz J."/>
            <person name="Rabbi I.Y."/>
            <person name="Egesi C."/>
            <person name="Nauluvula P."/>
            <person name="Lebot V."/>
            <person name="Ndunguru J."/>
            <person name="Mkamilo G."/>
            <person name="Bart R.S."/>
            <person name="Setter T.L."/>
            <person name="Gleadow R.M."/>
            <person name="Kulakow P."/>
            <person name="Ferguson M.E."/>
            <person name="Rounsley S."/>
            <person name="Rokhsar D.S."/>
        </authorList>
    </citation>
    <scope>NUCLEOTIDE SEQUENCE [LARGE SCALE GENOMIC DNA]</scope>
    <source>
        <strain evidence="2">cv. AM560-2</strain>
    </source>
</reference>
<keyword evidence="2" id="KW-1185">Reference proteome</keyword>
<protein>
    <submittedName>
        <fullName evidence="1">Uncharacterized protein</fullName>
    </submittedName>
</protein>
<name>A0ACB7G3L1_MANES</name>
<evidence type="ECO:0000313" key="2">
    <source>
        <dbReference type="Proteomes" id="UP000091857"/>
    </source>
</evidence>
<accession>A0ACB7G3L1</accession>
<gene>
    <name evidence="1" type="ORF">MANES_17G014950v8</name>
</gene>
<sequence length="1042" mass="115559">MLLLEKSLYMFIILSSVCFFNNNCAASVTELSFNAKHEAANGGTEANSLLKWKASLDNHSQSVLSSWVGSKPCNWVGITCDNSGSITSLSLANLGLRGTLDSFNFSSFANLLRLQLSNNSLHGSLPSHVCNLSKIRSLDLSNNYLTGNIPPEIGFLTNLNSLSLSHNLFNGHIPSAFGMLRSLSELYLCENNLSSSIPTSVTNLGNLSTLCLRGNKLSGSLPSEIGLLISLNYLDLSSNSLTGRIPTSIGNLSKLSYLDFSKNQLSGPIPGEVSQMRKLSTLWLFYNQLSGPIPSVLGNMTMLADLALYGNNLSGRVPPELGQLKSLQVLNLFFNQLNGSLPPEINNLTHLMSLRLSGNQFTGPLPDNVCLGGLLKNFTAAKNYFSGSIPKTLRNCTSLYRIRLEENQLTGNVSEDFGIYPHLYYMDLSNNRLLGELSWKLGKWTNITCLKLSNNYISGSIPFELGNATLLSVIDLSWNHLQGKIPNELGKLKLLLSLRLNNNKLFGAVPSDVKLLFNLNELNLAANNLSGSIPQLSELSSLMILNLSRNEFTGSIPFEIGNLHFLQVLDLSHNLLIQQIPLQLGHLRTLEVLNLSHNMLSGSIPGNFDDLLSLTAVDISYNELEGPLPDVKTFIESSFDAYRNNKGLCSNAIVTASGLKPCKFIKSSKTTQTKRNQVVILILLPLLATLSLVFIWIGCFLILHRTRTRKAQPIEQNCEKIMVIPDHDMEIQYENIIRATEDFNSKYFIGAGGYGVVYKAVMPSGRVFAVKKLHPLQDSSNLKAFEREIEVLTEIRHRNIVKLYGFCSCSKHAFLVYELVERGSLRMILSMEEEAVELDWMKRLNIVKGVANALSYMHHNCPFPIIHRDISSNNVLLDSEYEARLSDFGTARLLMPHPSNWTSFAGTFGYIAPELAYTMEVNEKCDVYSFGVVTLEIIMGKHPGNLLSSLWASPVYQQILLKDLVDPRLPYLGNQVAEGVVYVTALALSCLHTNPQSRPTMQQISSKLIAKYPPISKPFSMIKLHELVFKSMSKNEYFDCIQ</sequence>
<organism evidence="1 2">
    <name type="scientific">Manihot esculenta</name>
    <name type="common">Cassava</name>
    <name type="synonym">Jatropha manihot</name>
    <dbReference type="NCBI Taxonomy" id="3983"/>
    <lineage>
        <taxon>Eukaryota</taxon>
        <taxon>Viridiplantae</taxon>
        <taxon>Streptophyta</taxon>
        <taxon>Embryophyta</taxon>
        <taxon>Tracheophyta</taxon>
        <taxon>Spermatophyta</taxon>
        <taxon>Magnoliopsida</taxon>
        <taxon>eudicotyledons</taxon>
        <taxon>Gunneridae</taxon>
        <taxon>Pentapetalae</taxon>
        <taxon>rosids</taxon>
        <taxon>fabids</taxon>
        <taxon>Malpighiales</taxon>
        <taxon>Euphorbiaceae</taxon>
        <taxon>Crotonoideae</taxon>
        <taxon>Manihoteae</taxon>
        <taxon>Manihot</taxon>
    </lineage>
</organism>